<evidence type="ECO:0000313" key="2">
    <source>
        <dbReference type="Proteomes" id="UP001165064"/>
    </source>
</evidence>
<reference evidence="1" key="1">
    <citation type="submission" date="2023-04" db="EMBL/GenBank/DDBJ databases">
        <title>Ambrosiozyma monospora NBRC 10751.</title>
        <authorList>
            <person name="Ichikawa N."/>
            <person name="Sato H."/>
            <person name="Tonouchi N."/>
        </authorList>
    </citation>
    <scope>NUCLEOTIDE SEQUENCE</scope>
    <source>
        <strain evidence="1">NBRC 10751</strain>
    </source>
</reference>
<dbReference type="Proteomes" id="UP001165064">
    <property type="component" value="Unassembled WGS sequence"/>
</dbReference>
<evidence type="ECO:0000313" key="1">
    <source>
        <dbReference type="EMBL" id="GME77990.1"/>
    </source>
</evidence>
<name>A0ACB5T1J4_AMBMO</name>
<protein>
    <submittedName>
        <fullName evidence="1">Unnamed protein product</fullName>
    </submittedName>
</protein>
<sequence>MIRLAIPIMNSFSLYGRPERFISSREDRESLLFGLPQLPHTQYLDNEISYQLVSLNIENSLQEQWKNWEWFQVFKEMVHFKLAKGWQGAGSLVDAFKEGMLYNKERFDEMCGYEYDDEYNPEEDFEVSTNGNGGKFGYSNSPAITSDSMFIGNGGSSNGQSPNIGSSSNFLTASNANNGTTSRSRSPLPSSQGFTKNLSSFSPSISTDAPTRVVQPSKPLVNPQSHSSSSDNITTTNGEPRSAARRPTITINDEIPTVGPADISDSDDDSIYSATKGLQISSVSGSVNPNGTYTTNQDPHTKTINSTTTQQHPTDSNAPLNFSTDSFGTTSVSASAKALYGSTAKFNNNNNNGSQYNYSADSVYSHGSSNYGSNSRVGSIGHRNGSVHTNGNANGNGNPGQLNSVAAKALANNFSFEQYPPQSQSQTQHPATVANGKSKPHELYGGSSTTPNSTTSDFHSLNSNENQNSPDVMQVKHHNPFLNDVSDSEDDELVAAATASEKKNSVVSDAGKSGASAYRSLLERAGAAY</sequence>
<gene>
    <name evidence="1" type="ORF">Amon02_000325500</name>
</gene>
<comment type="caution">
    <text evidence="1">The sequence shown here is derived from an EMBL/GenBank/DDBJ whole genome shotgun (WGS) entry which is preliminary data.</text>
</comment>
<accession>A0ACB5T1J4</accession>
<proteinExistence type="predicted"/>
<organism evidence="1 2">
    <name type="scientific">Ambrosiozyma monospora</name>
    <name type="common">Yeast</name>
    <name type="synonym">Endomycopsis monosporus</name>
    <dbReference type="NCBI Taxonomy" id="43982"/>
    <lineage>
        <taxon>Eukaryota</taxon>
        <taxon>Fungi</taxon>
        <taxon>Dikarya</taxon>
        <taxon>Ascomycota</taxon>
        <taxon>Saccharomycotina</taxon>
        <taxon>Pichiomycetes</taxon>
        <taxon>Pichiales</taxon>
        <taxon>Pichiaceae</taxon>
        <taxon>Ambrosiozyma</taxon>
    </lineage>
</organism>
<dbReference type="EMBL" id="BSXS01002028">
    <property type="protein sequence ID" value="GME77990.1"/>
    <property type="molecule type" value="Genomic_DNA"/>
</dbReference>
<keyword evidence="2" id="KW-1185">Reference proteome</keyword>